<dbReference type="InterPro" id="IPR001207">
    <property type="entry name" value="Transposase_mutator"/>
</dbReference>
<evidence type="ECO:0000256" key="1">
    <source>
        <dbReference type="ARBA" id="ARBA00002190"/>
    </source>
</evidence>
<keyword evidence="3" id="KW-0815">Transposition</keyword>
<reference evidence="7 8" key="1">
    <citation type="journal article" date="2018" name="Biodegradation">
        <title>1,4-Dioxane degradation characteristics of Rhodococcus aetherivorans JCM 14343.</title>
        <authorList>
            <person name="Inoue D."/>
            <person name="Tsunoda T."/>
            <person name="Yamamoto N."/>
            <person name="Ike M."/>
            <person name="Sei K."/>
        </authorList>
    </citation>
    <scope>NUCLEOTIDE SEQUENCE [LARGE SCALE GENOMIC DNA]</scope>
    <source>
        <strain evidence="7 8">JCM 14343</strain>
    </source>
</reference>
<evidence type="ECO:0000256" key="6">
    <source>
        <dbReference type="SAM" id="MobiDB-lite"/>
    </source>
</evidence>
<dbReference type="Pfam" id="PF00872">
    <property type="entry name" value="Transposase_mut"/>
    <property type="match status" value="1"/>
</dbReference>
<sequence length="66" mass="7398">MTRHQSGKSAKAADHLDAAVSDLLGFKVFPKQIWKQIWSNHPQGAPQQKKSVGEPMWSGSFRIVPR</sequence>
<evidence type="ECO:0000256" key="4">
    <source>
        <dbReference type="ARBA" id="ARBA00023125"/>
    </source>
</evidence>
<keyword evidence="4" id="KW-0238">DNA-binding</keyword>
<proteinExistence type="inferred from homology"/>
<evidence type="ECO:0000313" key="8">
    <source>
        <dbReference type="Proteomes" id="UP000325466"/>
    </source>
</evidence>
<evidence type="ECO:0000256" key="3">
    <source>
        <dbReference type="ARBA" id="ARBA00022578"/>
    </source>
</evidence>
<name>A0ABQ0YJW9_9NOCA</name>
<feature type="region of interest" description="Disordered" evidence="6">
    <location>
        <begin position="41"/>
        <end position="66"/>
    </location>
</feature>
<keyword evidence="5" id="KW-0233">DNA recombination</keyword>
<gene>
    <name evidence="7" type="ORF">RAJCM14343_2032</name>
</gene>
<evidence type="ECO:0000256" key="5">
    <source>
        <dbReference type="ARBA" id="ARBA00023172"/>
    </source>
</evidence>
<dbReference type="EMBL" id="BLAH01000076">
    <property type="protein sequence ID" value="GES36779.1"/>
    <property type="molecule type" value="Genomic_DNA"/>
</dbReference>
<protein>
    <submittedName>
        <fullName evidence="7">Mobile element protein</fullName>
    </submittedName>
</protein>
<keyword evidence="8" id="KW-1185">Reference proteome</keyword>
<dbReference type="Proteomes" id="UP000325466">
    <property type="component" value="Unassembled WGS sequence"/>
</dbReference>
<comment type="similarity">
    <text evidence="2">Belongs to the transposase mutator family.</text>
</comment>
<comment type="function">
    <text evidence="1">Required for the transposition of the insertion element.</text>
</comment>
<comment type="caution">
    <text evidence="7">The sequence shown here is derived from an EMBL/GenBank/DDBJ whole genome shotgun (WGS) entry which is preliminary data.</text>
</comment>
<feature type="compositionally biased region" description="Polar residues" evidence="6">
    <location>
        <begin position="41"/>
        <end position="50"/>
    </location>
</feature>
<accession>A0ABQ0YJW9</accession>
<evidence type="ECO:0000313" key="7">
    <source>
        <dbReference type="EMBL" id="GES36779.1"/>
    </source>
</evidence>
<evidence type="ECO:0000256" key="2">
    <source>
        <dbReference type="ARBA" id="ARBA00010961"/>
    </source>
</evidence>
<organism evidence="7 8">
    <name type="scientific">Rhodococcus aetherivorans</name>
    <dbReference type="NCBI Taxonomy" id="191292"/>
    <lineage>
        <taxon>Bacteria</taxon>
        <taxon>Bacillati</taxon>
        <taxon>Actinomycetota</taxon>
        <taxon>Actinomycetes</taxon>
        <taxon>Mycobacteriales</taxon>
        <taxon>Nocardiaceae</taxon>
        <taxon>Rhodococcus</taxon>
    </lineage>
</organism>